<dbReference type="STRING" id="657014.SAMN04488092_11325"/>
<proteinExistence type="predicted"/>
<sequence>MNIEAIKAAVDAGQTVHWVNTGYIVHKDSLGQYLITYRHGGSTIGLTDQSGTRLNGDEAEFYVVGANNDQS</sequence>
<reference evidence="1 2" key="1">
    <citation type="submission" date="2016-10" db="EMBL/GenBank/DDBJ databases">
        <authorList>
            <person name="de Groot N.N."/>
        </authorList>
    </citation>
    <scope>NUCLEOTIDE SEQUENCE [LARGE SCALE GENOMIC DNA]</scope>
    <source>
        <strain evidence="1 2">DSM 22007</strain>
    </source>
</reference>
<dbReference type="EMBL" id="FOEP01000013">
    <property type="protein sequence ID" value="SEQ78313.1"/>
    <property type="molecule type" value="Genomic_DNA"/>
</dbReference>
<evidence type="ECO:0000313" key="1">
    <source>
        <dbReference type="EMBL" id="SEQ78313.1"/>
    </source>
</evidence>
<protein>
    <submittedName>
        <fullName evidence="1">Uncharacterized protein</fullName>
    </submittedName>
</protein>
<evidence type="ECO:0000313" key="2">
    <source>
        <dbReference type="Proteomes" id="UP000198634"/>
    </source>
</evidence>
<accession>A0A1H9IUP7</accession>
<dbReference type="AlphaFoldDB" id="A0A1H9IUP7"/>
<dbReference type="RefSeq" id="WP_090270684.1">
    <property type="nucleotide sequence ID" value="NZ_FOEP01000013.1"/>
</dbReference>
<gene>
    <name evidence="1" type="ORF">SAMN04488092_11325</name>
</gene>
<name>A0A1H9IUP7_9RHOB</name>
<dbReference type="Proteomes" id="UP000198634">
    <property type="component" value="Unassembled WGS sequence"/>
</dbReference>
<organism evidence="1 2">
    <name type="scientific">Thalassovita taeanensis</name>
    <dbReference type="NCBI Taxonomy" id="657014"/>
    <lineage>
        <taxon>Bacteria</taxon>
        <taxon>Pseudomonadati</taxon>
        <taxon>Pseudomonadota</taxon>
        <taxon>Alphaproteobacteria</taxon>
        <taxon>Rhodobacterales</taxon>
        <taxon>Roseobacteraceae</taxon>
        <taxon>Thalassovita</taxon>
    </lineage>
</organism>
<keyword evidence="2" id="KW-1185">Reference proteome</keyword>
<dbReference type="OrthoDB" id="7858276at2"/>